<gene>
    <name evidence="1" type="ORF">NM688_g6833</name>
</gene>
<protein>
    <submittedName>
        <fullName evidence="1">Uncharacterized protein</fullName>
    </submittedName>
</protein>
<name>A0ACC1SC40_9APHY</name>
<dbReference type="EMBL" id="JANHOG010001476">
    <property type="protein sequence ID" value="KAJ3536452.1"/>
    <property type="molecule type" value="Genomic_DNA"/>
</dbReference>
<reference evidence="1" key="1">
    <citation type="submission" date="2022-07" db="EMBL/GenBank/DDBJ databases">
        <title>Genome Sequence of Phlebia brevispora.</title>
        <authorList>
            <person name="Buettner E."/>
        </authorList>
    </citation>
    <scope>NUCLEOTIDE SEQUENCE</scope>
    <source>
        <strain evidence="1">MPL23</strain>
    </source>
</reference>
<comment type="caution">
    <text evidence="1">The sequence shown here is derived from an EMBL/GenBank/DDBJ whole genome shotgun (WGS) entry which is preliminary data.</text>
</comment>
<evidence type="ECO:0000313" key="1">
    <source>
        <dbReference type="EMBL" id="KAJ3536452.1"/>
    </source>
</evidence>
<sequence>MATPVVIGIGAVAAALVGRTLLRRAGSRAAEEWVKGGFKAKMDRKEALAILGIKDGPLVRNKLKDAHRQIMIANHPDRGGSPYLASKINEAKDLSPAQIPQHSQALLLLQRHDVHDRSTAIQAWDQATLSNFREFGDEGEIWFGEDSVEKMVDWVQETVPTDPAPSILEVGTGNGVLLFALHDAGYSTRTMCGVDYSDDAVKLARAIEYPIARAGSSMASNAGVVQWDLVLDKGTFDAIALADRDADGNAPADRYPPRIAEVVKPGGFFLIVSCNFTEDELKEKFAKPSSGLQYHSRISFPSFSFGGKSGNVYSGVAFQKTAP</sequence>
<organism evidence="1 2">
    <name type="scientific">Phlebia brevispora</name>
    <dbReference type="NCBI Taxonomy" id="194682"/>
    <lineage>
        <taxon>Eukaryota</taxon>
        <taxon>Fungi</taxon>
        <taxon>Dikarya</taxon>
        <taxon>Basidiomycota</taxon>
        <taxon>Agaricomycotina</taxon>
        <taxon>Agaricomycetes</taxon>
        <taxon>Polyporales</taxon>
        <taxon>Meruliaceae</taxon>
        <taxon>Phlebia</taxon>
    </lineage>
</organism>
<dbReference type="Proteomes" id="UP001148662">
    <property type="component" value="Unassembled WGS sequence"/>
</dbReference>
<evidence type="ECO:0000313" key="2">
    <source>
        <dbReference type="Proteomes" id="UP001148662"/>
    </source>
</evidence>
<keyword evidence="2" id="KW-1185">Reference proteome</keyword>
<proteinExistence type="predicted"/>
<accession>A0ACC1SC40</accession>